<feature type="domain" description="Beta-lactamase class A catalytic" evidence="1">
    <location>
        <begin position="23"/>
        <end position="231"/>
    </location>
</feature>
<evidence type="ECO:0000259" key="1">
    <source>
        <dbReference type="Pfam" id="PF13354"/>
    </source>
</evidence>
<keyword evidence="2" id="KW-0378">Hydrolase</keyword>
<dbReference type="Gene3D" id="3.40.710.10">
    <property type="entry name" value="DD-peptidase/beta-lactamase superfamily"/>
    <property type="match status" value="1"/>
</dbReference>
<dbReference type="Proteomes" id="UP001500979">
    <property type="component" value="Unassembled WGS sequence"/>
</dbReference>
<dbReference type="InterPro" id="IPR045155">
    <property type="entry name" value="Beta-lactam_cat"/>
</dbReference>
<dbReference type="InterPro" id="IPR012338">
    <property type="entry name" value="Beta-lactam/transpept-like"/>
</dbReference>
<name>A0ABN3VCK7_9PSEU</name>
<keyword evidence="3" id="KW-1185">Reference proteome</keyword>
<organism evidence="2 3">
    <name type="scientific">Saccharopolyspora taberi</name>
    <dbReference type="NCBI Taxonomy" id="60895"/>
    <lineage>
        <taxon>Bacteria</taxon>
        <taxon>Bacillati</taxon>
        <taxon>Actinomycetota</taxon>
        <taxon>Actinomycetes</taxon>
        <taxon>Pseudonocardiales</taxon>
        <taxon>Pseudonocardiaceae</taxon>
        <taxon>Saccharopolyspora</taxon>
    </lineage>
</organism>
<dbReference type="Pfam" id="PF13354">
    <property type="entry name" value="Beta-lactamase2"/>
    <property type="match status" value="1"/>
</dbReference>
<dbReference type="PANTHER" id="PTHR35333:SF4">
    <property type="entry name" value="SLR0121 PROTEIN"/>
    <property type="match status" value="1"/>
</dbReference>
<dbReference type="InterPro" id="IPR000871">
    <property type="entry name" value="Beta-lactam_class-A"/>
</dbReference>
<dbReference type="RefSeq" id="WP_344680124.1">
    <property type="nucleotide sequence ID" value="NZ_BAAAUX010000014.1"/>
</dbReference>
<dbReference type="GO" id="GO:0016787">
    <property type="term" value="F:hydrolase activity"/>
    <property type="evidence" value="ECO:0007669"/>
    <property type="project" value="UniProtKB-KW"/>
</dbReference>
<comment type="caution">
    <text evidence="2">The sequence shown here is derived from an EMBL/GenBank/DDBJ whole genome shotgun (WGS) entry which is preliminary data.</text>
</comment>
<evidence type="ECO:0000313" key="2">
    <source>
        <dbReference type="EMBL" id="GAA2791978.1"/>
    </source>
</evidence>
<gene>
    <name evidence="2" type="ORF">GCM10010470_28420</name>
</gene>
<dbReference type="EMBL" id="BAAAUX010000014">
    <property type="protein sequence ID" value="GAA2791978.1"/>
    <property type="molecule type" value="Genomic_DNA"/>
</dbReference>
<protein>
    <submittedName>
        <fullName evidence="2">Serine hydrolase</fullName>
    </submittedName>
</protein>
<dbReference type="SUPFAM" id="SSF56601">
    <property type="entry name" value="beta-lactamase/transpeptidase-like"/>
    <property type="match status" value="1"/>
</dbReference>
<proteinExistence type="predicted"/>
<evidence type="ECO:0000313" key="3">
    <source>
        <dbReference type="Proteomes" id="UP001500979"/>
    </source>
</evidence>
<reference evidence="2 3" key="1">
    <citation type="journal article" date="2019" name="Int. J. Syst. Evol. Microbiol.">
        <title>The Global Catalogue of Microorganisms (GCM) 10K type strain sequencing project: providing services to taxonomists for standard genome sequencing and annotation.</title>
        <authorList>
            <consortium name="The Broad Institute Genomics Platform"/>
            <consortium name="The Broad Institute Genome Sequencing Center for Infectious Disease"/>
            <person name="Wu L."/>
            <person name="Ma J."/>
        </authorList>
    </citation>
    <scope>NUCLEOTIDE SEQUENCE [LARGE SCALE GENOMIC DNA]</scope>
    <source>
        <strain evidence="2 3">JCM 9383</strain>
    </source>
</reference>
<dbReference type="PANTHER" id="PTHR35333">
    <property type="entry name" value="BETA-LACTAMASE"/>
    <property type="match status" value="1"/>
</dbReference>
<sequence>MGFADRLRTALEPGWADFPGRAGFAAWDLEEREPVLFGAERVVHPASTIKVLIMLAALREVQEGRLALDAEVELPADRVGGSGVLKELPSVRQMSLVDLITLMIVISDNAATNAVVEAVGFAAINDRAAEFGCQGTQVQRLLMRVEDPGTNTTCALDQARILDRLATGAALSPELTRHALGVLARQQVRDRLPAQLPDGARCWNKTGELSDVRHDVALIGDDRPRAVVAVLVDELALAAPRVCARIAELGLRVFQSLG</sequence>
<accession>A0ABN3VCK7</accession>